<dbReference type="SUPFAM" id="SSF46785">
    <property type="entry name" value="Winged helix' DNA-binding domain"/>
    <property type="match status" value="1"/>
</dbReference>
<dbReference type="InterPro" id="IPR001806">
    <property type="entry name" value="Small_GTPase"/>
</dbReference>
<reference evidence="4" key="1">
    <citation type="journal article" date="2014" name="Front. Microbiol.">
        <title>High frequency of phylogenetically diverse reductive dehalogenase-homologous genes in deep subseafloor sedimentary metagenomes.</title>
        <authorList>
            <person name="Kawai M."/>
            <person name="Futagami T."/>
            <person name="Toyoda A."/>
            <person name="Takaki Y."/>
            <person name="Nishi S."/>
            <person name="Hori S."/>
            <person name="Arai W."/>
            <person name="Tsubouchi T."/>
            <person name="Morono Y."/>
            <person name="Uchiyama I."/>
            <person name="Ito T."/>
            <person name="Fujiyama A."/>
            <person name="Inagaki F."/>
            <person name="Takami H."/>
        </authorList>
    </citation>
    <scope>NUCLEOTIDE SEQUENCE</scope>
    <source>
        <strain evidence="4">Expedition CK06-06</strain>
    </source>
</reference>
<dbReference type="PROSITE" id="PS50943">
    <property type="entry name" value="HTH_CROC1"/>
    <property type="match status" value="1"/>
</dbReference>
<dbReference type="InterPro" id="IPR011991">
    <property type="entry name" value="ArsR-like_HTH"/>
</dbReference>
<dbReference type="InterPro" id="IPR027417">
    <property type="entry name" value="P-loop_NTPase"/>
</dbReference>
<dbReference type="GO" id="GO:0003924">
    <property type="term" value="F:GTPase activity"/>
    <property type="evidence" value="ECO:0007669"/>
    <property type="project" value="InterPro"/>
</dbReference>
<dbReference type="InterPro" id="IPR001387">
    <property type="entry name" value="Cro/C1-type_HTH"/>
</dbReference>
<dbReference type="Pfam" id="PF01022">
    <property type="entry name" value="HTH_5"/>
    <property type="match status" value="1"/>
</dbReference>
<evidence type="ECO:0000259" key="3">
    <source>
        <dbReference type="PROSITE" id="PS50943"/>
    </source>
</evidence>
<evidence type="ECO:0000256" key="2">
    <source>
        <dbReference type="ARBA" id="ARBA00023134"/>
    </source>
</evidence>
<dbReference type="GO" id="GO:0005525">
    <property type="term" value="F:GTP binding"/>
    <property type="evidence" value="ECO:0007669"/>
    <property type="project" value="UniProtKB-KW"/>
</dbReference>
<organism evidence="4">
    <name type="scientific">marine sediment metagenome</name>
    <dbReference type="NCBI Taxonomy" id="412755"/>
    <lineage>
        <taxon>unclassified sequences</taxon>
        <taxon>metagenomes</taxon>
        <taxon>ecological metagenomes</taxon>
    </lineage>
</organism>
<sequence length="163" mass="19056">MVGNKTDLLEKRIISSKEATDLARKHQLFSYLESSANTGHNVEEIFATLSRRIVRSTMLNSLSEVLDNEFYMKILLFLRIYKELSLSELAKRINKSKATLSRYTRHLIDLGLIESYVKEDEPQAGTIKKKYYKLSKDLDFSSKKIDFSDFTLKSMKNFEDFYE</sequence>
<evidence type="ECO:0000256" key="1">
    <source>
        <dbReference type="ARBA" id="ARBA00022741"/>
    </source>
</evidence>
<dbReference type="PANTHER" id="PTHR47977">
    <property type="entry name" value="RAS-RELATED PROTEIN RAB"/>
    <property type="match status" value="1"/>
</dbReference>
<dbReference type="InterPro" id="IPR050227">
    <property type="entry name" value="Rab"/>
</dbReference>
<dbReference type="Gene3D" id="1.10.10.10">
    <property type="entry name" value="Winged helix-like DNA-binding domain superfamily/Winged helix DNA-binding domain"/>
    <property type="match status" value="1"/>
</dbReference>
<feature type="domain" description="HTH cro/C1-type" evidence="3">
    <location>
        <begin position="75"/>
        <end position="103"/>
    </location>
</feature>
<gene>
    <name evidence="4" type="ORF">S01H4_49191</name>
</gene>
<dbReference type="PROSITE" id="PS51421">
    <property type="entry name" value="RAS"/>
    <property type="match status" value="1"/>
</dbReference>
<protein>
    <recommendedName>
        <fullName evidence="3">HTH cro/C1-type domain-containing protein</fullName>
    </recommendedName>
</protein>
<keyword evidence="1" id="KW-0547">Nucleotide-binding</keyword>
<dbReference type="EMBL" id="BART01027803">
    <property type="protein sequence ID" value="GAG97479.1"/>
    <property type="molecule type" value="Genomic_DNA"/>
</dbReference>
<dbReference type="GO" id="GO:0003677">
    <property type="term" value="F:DNA binding"/>
    <property type="evidence" value="ECO:0007669"/>
    <property type="project" value="InterPro"/>
</dbReference>
<feature type="non-terminal residue" evidence="4">
    <location>
        <position position="163"/>
    </location>
</feature>
<accession>X1BNM3</accession>
<dbReference type="CDD" id="cd00090">
    <property type="entry name" value="HTH_ARSR"/>
    <property type="match status" value="1"/>
</dbReference>
<proteinExistence type="predicted"/>
<dbReference type="InterPro" id="IPR001845">
    <property type="entry name" value="HTH_ArsR_DNA-bd_dom"/>
</dbReference>
<dbReference type="Pfam" id="PF00071">
    <property type="entry name" value="Ras"/>
    <property type="match status" value="1"/>
</dbReference>
<comment type="caution">
    <text evidence="4">The sequence shown here is derived from an EMBL/GenBank/DDBJ whole genome shotgun (WGS) entry which is preliminary data.</text>
</comment>
<dbReference type="AlphaFoldDB" id="X1BNM3"/>
<evidence type="ECO:0000313" key="4">
    <source>
        <dbReference type="EMBL" id="GAG97479.1"/>
    </source>
</evidence>
<dbReference type="SUPFAM" id="SSF52540">
    <property type="entry name" value="P-loop containing nucleoside triphosphate hydrolases"/>
    <property type="match status" value="1"/>
</dbReference>
<dbReference type="InterPro" id="IPR036388">
    <property type="entry name" value="WH-like_DNA-bd_sf"/>
</dbReference>
<dbReference type="PROSITE" id="PS51419">
    <property type="entry name" value="RAB"/>
    <property type="match status" value="1"/>
</dbReference>
<keyword evidence="2" id="KW-0342">GTP-binding</keyword>
<dbReference type="InterPro" id="IPR036390">
    <property type="entry name" value="WH_DNA-bd_sf"/>
</dbReference>
<dbReference type="GO" id="GO:0006355">
    <property type="term" value="P:regulation of DNA-templated transcription"/>
    <property type="evidence" value="ECO:0007669"/>
    <property type="project" value="InterPro"/>
</dbReference>
<name>X1BNM3_9ZZZZ</name>
<dbReference type="Gene3D" id="3.40.50.300">
    <property type="entry name" value="P-loop containing nucleotide triphosphate hydrolases"/>
    <property type="match status" value="1"/>
</dbReference>